<evidence type="ECO:0000256" key="11">
    <source>
        <dbReference type="ARBA" id="ARBA00034010"/>
    </source>
</evidence>
<feature type="active site" description="Proton donor" evidence="15">
    <location>
        <position position="538"/>
    </location>
</feature>
<evidence type="ECO:0000256" key="14">
    <source>
        <dbReference type="ARBA" id="ARBA00034059"/>
    </source>
</evidence>
<dbReference type="SUPFAM" id="SSF51905">
    <property type="entry name" value="FAD/NAD(P)-binding domain"/>
    <property type="match status" value="1"/>
</dbReference>
<evidence type="ECO:0000313" key="19">
    <source>
        <dbReference type="EMBL" id="KDR81186.1"/>
    </source>
</evidence>
<dbReference type="EMBL" id="KL142371">
    <property type="protein sequence ID" value="KDR81186.1"/>
    <property type="molecule type" value="Genomic_DNA"/>
</dbReference>
<dbReference type="InterPro" id="IPR007867">
    <property type="entry name" value="GMC_OxRtase_C"/>
</dbReference>
<evidence type="ECO:0000256" key="5">
    <source>
        <dbReference type="ARBA" id="ARBA00013177"/>
    </source>
</evidence>
<dbReference type="Gene3D" id="3.30.560.10">
    <property type="entry name" value="Glucose Oxidase, domain 3"/>
    <property type="match status" value="1"/>
</dbReference>
<comment type="subunit">
    <text evidence="4">Monomer.</text>
</comment>
<dbReference type="InterPro" id="IPR036188">
    <property type="entry name" value="FAD/NAD-bd_sf"/>
</dbReference>
<dbReference type="Pfam" id="PF00732">
    <property type="entry name" value="GMC_oxred_N"/>
    <property type="match status" value="1"/>
</dbReference>
<evidence type="ECO:0000256" key="17">
    <source>
        <dbReference type="SAM" id="SignalP"/>
    </source>
</evidence>
<dbReference type="PANTHER" id="PTHR11552">
    <property type="entry name" value="GLUCOSE-METHANOL-CHOLINE GMC OXIDOREDUCTASE"/>
    <property type="match status" value="1"/>
</dbReference>
<evidence type="ECO:0000256" key="13">
    <source>
        <dbReference type="ARBA" id="ARBA00034050"/>
    </source>
</evidence>
<dbReference type="OrthoDB" id="269227at2759"/>
<organism evidence="19 20">
    <name type="scientific">Galerina marginata (strain CBS 339.88)</name>
    <dbReference type="NCBI Taxonomy" id="685588"/>
    <lineage>
        <taxon>Eukaryota</taxon>
        <taxon>Fungi</taxon>
        <taxon>Dikarya</taxon>
        <taxon>Basidiomycota</taxon>
        <taxon>Agaricomycotina</taxon>
        <taxon>Agaricomycetes</taxon>
        <taxon>Agaricomycetidae</taxon>
        <taxon>Agaricales</taxon>
        <taxon>Agaricineae</taxon>
        <taxon>Strophariaceae</taxon>
        <taxon>Galerina</taxon>
    </lineage>
</organism>
<dbReference type="STRING" id="685588.A0A067TDE2"/>
<dbReference type="HOGENOM" id="CLU_002865_6_3_1"/>
<reference evidence="20" key="1">
    <citation type="journal article" date="2014" name="Proc. Natl. Acad. Sci. U.S.A.">
        <title>Extensive sampling of basidiomycete genomes demonstrates inadequacy of the white-rot/brown-rot paradigm for wood decay fungi.</title>
        <authorList>
            <person name="Riley R."/>
            <person name="Salamov A.A."/>
            <person name="Brown D.W."/>
            <person name="Nagy L.G."/>
            <person name="Floudas D."/>
            <person name="Held B.W."/>
            <person name="Levasseur A."/>
            <person name="Lombard V."/>
            <person name="Morin E."/>
            <person name="Otillar R."/>
            <person name="Lindquist E.A."/>
            <person name="Sun H."/>
            <person name="LaButti K.M."/>
            <person name="Schmutz J."/>
            <person name="Jabbour D."/>
            <person name="Luo H."/>
            <person name="Baker S.E."/>
            <person name="Pisabarro A.G."/>
            <person name="Walton J.D."/>
            <person name="Blanchette R.A."/>
            <person name="Henrissat B."/>
            <person name="Martin F."/>
            <person name="Cullen D."/>
            <person name="Hibbett D.S."/>
            <person name="Grigoriev I.V."/>
        </authorList>
    </citation>
    <scope>NUCLEOTIDE SEQUENCE [LARGE SCALE GENOMIC DNA]</scope>
    <source>
        <strain evidence="20">CBS 339.88</strain>
    </source>
</reference>
<proteinExistence type="inferred from homology"/>
<keyword evidence="7" id="KW-0285">Flavoprotein</keyword>
<comment type="catalytic activity">
    <reaction evidence="12">
        <text>pyranose + acceptor = pyranos-3-ulose + reduced acceptor.</text>
        <dbReference type="EC" id="1.1.99.29"/>
    </reaction>
</comment>
<protein>
    <recommendedName>
        <fullName evidence="5">pyranose dehydrogenase (acceptor)</fullName>
        <ecNumber evidence="5">1.1.99.29</ecNumber>
    </recommendedName>
</protein>
<dbReference type="Gene3D" id="3.50.50.60">
    <property type="entry name" value="FAD/NAD(P)-binding domain"/>
    <property type="match status" value="1"/>
</dbReference>
<evidence type="ECO:0000256" key="15">
    <source>
        <dbReference type="PIRSR" id="PIRSR000137-1"/>
    </source>
</evidence>
<dbReference type="PIRSF" id="PIRSF000137">
    <property type="entry name" value="Alcohol_oxidase"/>
    <property type="match status" value="1"/>
</dbReference>
<dbReference type="PANTHER" id="PTHR11552:SF147">
    <property type="entry name" value="CHOLINE DEHYDROGENASE, MITOCHONDRIAL"/>
    <property type="match status" value="1"/>
</dbReference>
<feature type="domain" description="Glucose-methanol-choline oxidoreductase N-terminal" evidence="18">
    <location>
        <begin position="309"/>
        <end position="323"/>
    </location>
</feature>
<dbReference type="SUPFAM" id="SSF54373">
    <property type="entry name" value="FAD-linked reductases, C-terminal domain"/>
    <property type="match status" value="1"/>
</dbReference>
<feature type="signal peptide" evidence="17">
    <location>
        <begin position="1"/>
        <end position="19"/>
    </location>
</feature>
<dbReference type="PROSITE" id="PS00624">
    <property type="entry name" value="GMC_OXRED_2"/>
    <property type="match status" value="1"/>
</dbReference>
<evidence type="ECO:0000256" key="1">
    <source>
        <dbReference type="ARBA" id="ARBA00001974"/>
    </source>
</evidence>
<comment type="catalytic activity">
    <reaction evidence="14">
        <text>a pyranoside + acceptor = a pyranosid-3,4-diulose + reduced acceptor.</text>
        <dbReference type="EC" id="1.1.99.29"/>
    </reaction>
</comment>
<evidence type="ECO:0000256" key="12">
    <source>
        <dbReference type="ARBA" id="ARBA00034029"/>
    </source>
</evidence>
<evidence type="ECO:0000256" key="3">
    <source>
        <dbReference type="ARBA" id="ARBA00010790"/>
    </source>
</evidence>
<evidence type="ECO:0000256" key="16">
    <source>
        <dbReference type="PIRSR" id="PIRSR000137-2"/>
    </source>
</evidence>
<keyword evidence="8 16" id="KW-0274">FAD</keyword>
<evidence type="ECO:0000256" key="10">
    <source>
        <dbReference type="ARBA" id="ARBA00033986"/>
    </source>
</evidence>
<feature type="chain" id="PRO_5001646778" description="pyranose dehydrogenase (acceptor)" evidence="17">
    <location>
        <begin position="20"/>
        <end position="603"/>
    </location>
</feature>
<dbReference type="EC" id="1.1.99.29" evidence="5"/>
<comment type="catalytic activity">
    <reaction evidence="11">
        <text>pyranose + acceptor = pyranos-2,3-diulose + reduced acceptor.</text>
        <dbReference type="EC" id="1.1.99.29"/>
    </reaction>
</comment>
<feature type="binding site" evidence="16">
    <location>
        <begin position="583"/>
        <end position="584"/>
    </location>
    <ligand>
        <name>FAD</name>
        <dbReference type="ChEBI" id="CHEBI:57692"/>
    </ligand>
</feature>
<feature type="active site" description="Proton acceptor" evidence="15">
    <location>
        <position position="582"/>
    </location>
</feature>
<dbReference type="AlphaFoldDB" id="A0A067TDE2"/>
<evidence type="ECO:0000259" key="18">
    <source>
        <dbReference type="PROSITE" id="PS00624"/>
    </source>
</evidence>
<keyword evidence="20" id="KW-1185">Reference proteome</keyword>
<comment type="cofactor">
    <cofactor evidence="1 16">
        <name>FAD</name>
        <dbReference type="ChEBI" id="CHEBI:57692"/>
    </cofactor>
</comment>
<dbReference type="GO" id="GO:0050660">
    <property type="term" value="F:flavin adenine dinucleotide binding"/>
    <property type="evidence" value="ECO:0007669"/>
    <property type="project" value="InterPro"/>
</dbReference>
<dbReference type="Proteomes" id="UP000027222">
    <property type="component" value="Unassembled WGS sequence"/>
</dbReference>
<accession>A0A067TDE2</accession>
<gene>
    <name evidence="19" type="ORF">GALMADRAFT_61126</name>
</gene>
<feature type="binding site" evidence="16">
    <location>
        <position position="263"/>
    </location>
    <ligand>
        <name>FAD</name>
        <dbReference type="ChEBI" id="CHEBI:57692"/>
    </ligand>
</feature>
<comment type="similarity">
    <text evidence="3">Belongs to the GMC oxidoreductase family.</text>
</comment>
<evidence type="ECO:0000313" key="20">
    <source>
        <dbReference type="Proteomes" id="UP000027222"/>
    </source>
</evidence>
<sequence>MIPSSRLWLLPFLFTHSFAVILTQTTQIKPNSVYDYIIVGAGTAGLVVASRLTENSSISVLVLEAGVSNQGGIATEAPFLAPTLTPNTQYDWNYTVVPQAGLNSRTFSYPRGHVLGGTSSANYLIHQYGTDEDWNRLSSVTGDAGWAWNNMKQYVQKHEKFVPPVDGHNTTGQFIPTLHGFNGVVSVSLPASAQPIDSRVIATTQELAEFPFNQDTSGGDHSLLGIGYLQSSAGGGVRSSSATSYLALANGRPNLTVLINAFVTKLVQTPATTSGTKAFRSVQFTSSPGTGLTPAVTVNARRDVILSAGTVGTPHILQLSGIGNQADLKAVNITTIINNPSIGSNLTDHVLLPNIFNVQGTQSFDGILRAPAQVQANVNQWSTKKTGLFANNVANHYGFARLPSNATIFRNNTDPAPGSRSPHWEMLIGNFWFNPGVDRPPTGSFLSIVTALVSPTSRGTIKLRSSNPFDKPLVDPRHLTTEFDIFTMRETVKAIQRFVAAPAWAGYVTSPFGTAFSAAKTDPLIDTYVRGLASSLFHPVGTASMASKSSTTGVVNPDLTVKGTEGLRVVDASIFPFVPSCHPQGPVYLLAERASDIIKAAQK</sequence>
<evidence type="ECO:0000256" key="8">
    <source>
        <dbReference type="ARBA" id="ARBA00022827"/>
    </source>
</evidence>
<name>A0A067TDE2_GALM3</name>
<comment type="catalytic activity">
    <reaction evidence="10">
        <text>pyranose + acceptor = pyranos-2-ulose + reduced acceptor.</text>
        <dbReference type="EC" id="1.1.99.29"/>
    </reaction>
</comment>
<dbReference type="GO" id="GO:0033718">
    <property type="term" value="F:pyranose dehydrogenase (acceptor) activity"/>
    <property type="evidence" value="ECO:0007669"/>
    <property type="project" value="UniProtKB-EC"/>
</dbReference>
<comment type="subcellular location">
    <subcellularLocation>
        <location evidence="2">Secreted</location>
    </subcellularLocation>
</comment>
<evidence type="ECO:0000256" key="7">
    <source>
        <dbReference type="ARBA" id="ARBA00022630"/>
    </source>
</evidence>
<keyword evidence="6" id="KW-0964">Secreted</keyword>
<dbReference type="Pfam" id="PF05199">
    <property type="entry name" value="GMC_oxred_C"/>
    <property type="match status" value="1"/>
</dbReference>
<feature type="binding site" evidence="16">
    <location>
        <position position="118"/>
    </location>
    <ligand>
        <name>FAD</name>
        <dbReference type="ChEBI" id="CHEBI:57692"/>
    </ligand>
</feature>
<keyword evidence="17" id="KW-0732">Signal</keyword>
<evidence type="ECO:0000256" key="9">
    <source>
        <dbReference type="ARBA" id="ARBA00024699"/>
    </source>
</evidence>
<evidence type="ECO:0000256" key="2">
    <source>
        <dbReference type="ARBA" id="ARBA00004613"/>
    </source>
</evidence>
<comment type="function">
    <text evidence="9">Catalyzes the single-oxidation or sequential double oxidation reaction of carbohydrates primarily at carbon-2 and/or carbon-3 with the concomitant reduction of the flavin. The enzyme exhibits a broad sugar substrate specificity, oxidizing different aldopyranoses to the corresponding C-1, C-2, C-3 or C-1,2, C-2,3 and C-3,4 (di)dehydro sugars with substrate-specific regioselectivity. Accepts only a narrow range of electron acceptors such as substituted benzoquinones and complexed metal ions and reacts extremely slowly with O(2) as acceptor. May play a role in the natural recycling of plant matter by oxidizing all major monosaccharides in lignocellulose and by reducing quinone compounds or reactive radical species generated during lignin depolymerization.</text>
</comment>
<dbReference type="InterPro" id="IPR012132">
    <property type="entry name" value="GMC_OxRdtase"/>
</dbReference>
<dbReference type="InterPro" id="IPR000172">
    <property type="entry name" value="GMC_OxRdtase_N"/>
</dbReference>
<dbReference type="GO" id="GO:0005576">
    <property type="term" value="C:extracellular region"/>
    <property type="evidence" value="ECO:0007669"/>
    <property type="project" value="UniProtKB-SubCell"/>
</dbReference>
<comment type="catalytic activity">
    <reaction evidence="13">
        <text>a pyranoside + acceptor = a pyranosid-3-ulose + reduced acceptor.</text>
        <dbReference type="EC" id="1.1.99.29"/>
    </reaction>
</comment>
<evidence type="ECO:0000256" key="4">
    <source>
        <dbReference type="ARBA" id="ARBA00011245"/>
    </source>
</evidence>
<feature type="binding site" evidence="16">
    <location>
        <position position="114"/>
    </location>
    <ligand>
        <name>FAD</name>
        <dbReference type="ChEBI" id="CHEBI:57692"/>
    </ligand>
</feature>
<evidence type="ECO:0000256" key="6">
    <source>
        <dbReference type="ARBA" id="ARBA00022525"/>
    </source>
</evidence>